<dbReference type="PRINTS" id="PR00455">
    <property type="entry name" value="HTHTETR"/>
</dbReference>
<evidence type="ECO:0000313" key="7">
    <source>
        <dbReference type="Proteomes" id="UP000649753"/>
    </source>
</evidence>
<dbReference type="GO" id="GO:0003700">
    <property type="term" value="F:DNA-binding transcription factor activity"/>
    <property type="evidence" value="ECO:0007669"/>
    <property type="project" value="TreeGrafter"/>
</dbReference>
<keyword evidence="3" id="KW-0804">Transcription</keyword>
<dbReference type="GO" id="GO:0045892">
    <property type="term" value="P:negative regulation of DNA-templated transcription"/>
    <property type="evidence" value="ECO:0007669"/>
    <property type="project" value="UniProtKB-ARBA"/>
</dbReference>
<dbReference type="PROSITE" id="PS50977">
    <property type="entry name" value="HTH_TETR_2"/>
    <property type="match status" value="1"/>
</dbReference>
<dbReference type="RefSeq" id="WP_192768811.1">
    <property type="nucleotide sequence ID" value="NZ_JADBEB010000001.1"/>
</dbReference>
<feature type="DNA-binding region" description="H-T-H motif" evidence="4">
    <location>
        <begin position="39"/>
        <end position="58"/>
    </location>
</feature>
<evidence type="ECO:0000256" key="4">
    <source>
        <dbReference type="PROSITE-ProRule" id="PRU00335"/>
    </source>
</evidence>
<dbReference type="Gene3D" id="1.10.357.10">
    <property type="entry name" value="Tetracycline Repressor, domain 2"/>
    <property type="match status" value="1"/>
</dbReference>
<dbReference type="Proteomes" id="UP000649753">
    <property type="component" value="Unassembled WGS sequence"/>
</dbReference>
<evidence type="ECO:0000256" key="2">
    <source>
        <dbReference type="ARBA" id="ARBA00023125"/>
    </source>
</evidence>
<organism evidence="6 7">
    <name type="scientific">Plantactinospora soyae</name>
    <dbReference type="NCBI Taxonomy" id="1544732"/>
    <lineage>
        <taxon>Bacteria</taxon>
        <taxon>Bacillati</taxon>
        <taxon>Actinomycetota</taxon>
        <taxon>Actinomycetes</taxon>
        <taxon>Micromonosporales</taxon>
        <taxon>Micromonosporaceae</taxon>
        <taxon>Plantactinospora</taxon>
    </lineage>
</organism>
<dbReference type="InterPro" id="IPR050109">
    <property type="entry name" value="HTH-type_TetR-like_transc_reg"/>
</dbReference>
<name>A0A927MCL6_9ACTN</name>
<dbReference type="PANTHER" id="PTHR30055:SF146">
    <property type="entry name" value="HTH-TYPE TRANSCRIPTIONAL DUAL REGULATOR CECR"/>
    <property type="match status" value="1"/>
</dbReference>
<sequence length="215" mass="22998">MTSRGSGREQSPGRGSGKRQAILAGALSVFARDGYAGASIDAISARAGVSTRTIYNHFTDKADLFQQVLEHSSTNAAEAQIAIIDRYLRKVTDLEADLVDFGRAWVTPMPTHADHFTLVQRLGAESGPAVESATSAWRRAGPVRVRGELAGRLGELTDQGILTVDDPDRAALHLMLLVSAGLPTQPGAAPTQQEITEAVTAGVRTFLYGYRKQQP</sequence>
<dbReference type="EMBL" id="JADBEB010000001">
    <property type="protein sequence ID" value="MBE1489323.1"/>
    <property type="molecule type" value="Genomic_DNA"/>
</dbReference>
<dbReference type="Pfam" id="PF14246">
    <property type="entry name" value="TetR_C_7"/>
    <property type="match status" value="1"/>
</dbReference>
<dbReference type="InterPro" id="IPR009057">
    <property type="entry name" value="Homeodomain-like_sf"/>
</dbReference>
<keyword evidence="1" id="KW-0805">Transcription regulation</keyword>
<proteinExistence type="predicted"/>
<dbReference type="FunFam" id="1.10.10.60:FF:000141">
    <property type="entry name" value="TetR family transcriptional regulator"/>
    <property type="match status" value="1"/>
</dbReference>
<dbReference type="InterPro" id="IPR001647">
    <property type="entry name" value="HTH_TetR"/>
</dbReference>
<dbReference type="SUPFAM" id="SSF46689">
    <property type="entry name" value="Homeodomain-like"/>
    <property type="match status" value="1"/>
</dbReference>
<dbReference type="AlphaFoldDB" id="A0A927MCL6"/>
<dbReference type="Pfam" id="PF00440">
    <property type="entry name" value="TetR_N"/>
    <property type="match status" value="1"/>
</dbReference>
<dbReference type="InterPro" id="IPR023772">
    <property type="entry name" value="DNA-bd_HTH_TetR-type_CS"/>
</dbReference>
<keyword evidence="7" id="KW-1185">Reference proteome</keyword>
<accession>A0A927MCL6</accession>
<evidence type="ECO:0000256" key="1">
    <source>
        <dbReference type="ARBA" id="ARBA00023015"/>
    </source>
</evidence>
<comment type="caution">
    <text evidence="6">The sequence shown here is derived from an EMBL/GenBank/DDBJ whole genome shotgun (WGS) entry which is preliminary data.</text>
</comment>
<dbReference type="GO" id="GO:0000976">
    <property type="term" value="F:transcription cis-regulatory region binding"/>
    <property type="evidence" value="ECO:0007669"/>
    <property type="project" value="TreeGrafter"/>
</dbReference>
<dbReference type="PANTHER" id="PTHR30055">
    <property type="entry name" value="HTH-TYPE TRANSCRIPTIONAL REGULATOR RUTR"/>
    <property type="match status" value="1"/>
</dbReference>
<dbReference type="InterPro" id="IPR039536">
    <property type="entry name" value="TetR_C_Proteobacteria"/>
</dbReference>
<dbReference type="PROSITE" id="PS01081">
    <property type="entry name" value="HTH_TETR_1"/>
    <property type="match status" value="1"/>
</dbReference>
<reference evidence="6" key="1">
    <citation type="submission" date="2020-10" db="EMBL/GenBank/DDBJ databases">
        <title>Sequencing the genomes of 1000 actinobacteria strains.</title>
        <authorList>
            <person name="Klenk H.-P."/>
        </authorList>
    </citation>
    <scope>NUCLEOTIDE SEQUENCE</scope>
    <source>
        <strain evidence="6">DSM 46832</strain>
    </source>
</reference>
<evidence type="ECO:0000259" key="5">
    <source>
        <dbReference type="PROSITE" id="PS50977"/>
    </source>
</evidence>
<feature type="domain" description="HTH tetR-type" evidence="5">
    <location>
        <begin position="16"/>
        <end position="76"/>
    </location>
</feature>
<protein>
    <submittedName>
        <fullName evidence="6">AcrR family transcriptional regulator</fullName>
    </submittedName>
</protein>
<evidence type="ECO:0000313" key="6">
    <source>
        <dbReference type="EMBL" id="MBE1489323.1"/>
    </source>
</evidence>
<keyword evidence="2 4" id="KW-0238">DNA-binding</keyword>
<evidence type="ECO:0000256" key="3">
    <source>
        <dbReference type="ARBA" id="ARBA00023163"/>
    </source>
</evidence>
<gene>
    <name evidence="6" type="ORF">H4W31_004961</name>
</gene>